<protein>
    <submittedName>
        <fullName evidence="9">Acyl-CoA dehydrogenase</fullName>
    </submittedName>
</protein>
<comment type="cofactor">
    <cofactor evidence="1 5">
        <name>FAD</name>
        <dbReference type="ChEBI" id="CHEBI:57692"/>
    </cofactor>
</comment>
<keyword evidence="3 5" id="KW-0285">Flavoprotein</keyword>
<dbReference type="Pfam" id="PF00441">
    <property type="entry name" value="Acyl-CoA_dh_1"/>
    <property type="match status" value="1"/>
</dbReference>
<name>A0A5M7BBI5_SACHI</name>
<dbReference type="Pfam" id="PF02770">
    <property type="entry name" value="Acyl-CoA_dh_M"/>
    <property type="match status" value="1"/>
</dbReference>
<dbReference type="PANTHER" id="PTHR42707:SF2">
    <property type="entry name" value="ACD11 DEHYDROGENASE"/>
    <property type="match status" value="1"/>
</dbReference>
<dbReference type="Pfam" id="PF18158">
    <property type="entry name" value="AidB_N"/>
    <property type="match status" value="1"/>
</dbReference>
<dbReference type="Gene3D" id="6.10.250.600">
    <property type="match status" value="1"/>
</dbReference>
<sequence>MNFADLDPALRPLLTRHVDAMDRLEPVLRDVGEVAAGRLDELAAVAEVNPPQLRQYDATGERVDEVVYHPAYTEMSRLAFERFGFAAMSHRPGVHGWPTAVPHVVKYGLSHVFVQAEFGLFCPVSMTDSAARVLRRFGDRSLFEREIDGLSSPHFDSLLTGAMFMTEKQGGSDVGRTATEATPSGSHWTLRGQKWFASNVSADVILTLARVPGGPEGTKGLGMFMVPRLRPDGSRNTYRIDRLKDKLGSRSMASGEVTLEDCYALPVGDLSRGFLQMAEMVNVSRLSNAMRAAALMRRALNESVAHTRQRIAFGKPLFDQPLMRKTLLPMLLHAEAGLGFVLEAAATLDRADAGDAEAGRLIRVLTPLGKYHLCKRARVVTGEAMEVRGGNGYIEDWINPRLLRDAHLGSIWEGSSNVIALDVLRCIRKDNAHELLADAAQRRLERIADPDVAAGAEQLMSEVDRVRSLGKSLLTESEEYAQALCGEFTDIAAQTTMAALLFEQADHEARTGLGYRKLMVANTYLHHLVRATDPVPEALRWLDELADGGPVPAEAAVQD</sequence>
<evidence type="ECO:0000259" key="7">
    <source>
        <dbReference type="Pfam" id="PF02770"/>
    </source>
</evidence>
<dbReference type="AlphaFoldDB" id="A0A5M7BBI5"/>
<evidence type="ECO:0000256" key="1">
    <source>
        <dbReference type="ARBA" id="ARBA00001974"/>
    </source>
</evidence>
<accession>A0A5M7BBI5</accession>
<evidence type="ECO:0000256" key="5">
    <source>
        <dbReference type="RuleBase" id="RU362125"/>
    </source>
</evidence>
<keyword evidence="4 5" id="KW-0274">FAD</keyword>
<dbReference type="InterPro" id="IPR006091">
    <property type="entry name" value="Acyl-CoA_Oxase/DH_mid-dom"/>
</dbReference>
<dbReference type="InterPro" id="IPR009100">
    <property type="entry name" value="AcylCoA_DH/oxidase_NM_dom_sf"/>
</dbReference>
<evidence type="ECO:0000256" key="4">
    <source>
        <dbReference type="ARBA" id="ARBA00022827"/>
    </source>
</evidence>
<dbReference type="OrthoDB" id="9771038at2"/>
<dbReference type="SMR" id="A0A5M7BBI5"/>
<dbReference type="InterPro" id="IPR041504">
    <property type="entry name" value="AidB_N"/>
</dbReference>
<evidence type="ECO:0000256" key="2">
    <source>
        <dbReference type="ARBA" id="ARBA00009347"/>
    </source>
</evidence>
<evidence type="ECO:0000259" key="8">
    <source>
        <dbReference type="Pfam" id="PF18158"/>
    </source>
</evidence>
<keyword evidence="5" id="KW-0560">Oxidoreductase</keyword>
<evidence type="ECO:0000313" key="9">
    <source>
        <dbReference type="EMBL" id="KAA5827063.1"/>
    </source>
</evidence>
<organism evidence="9 10">
    <name type="scientific">Saccharopolyspora hirsuta</name>
    <dbReference type="NCBI Taxonomy" id="1837"/>
    <lineage>
        <taxon>Bacteria</taxon>
        <taxon>Bacillati</taxon>
        <taxon>Actinomycetota</taxon>
        <taxon>Actinomycetes</taxon>
        <taxon>Pseudonocardiales</taxon>
        <taxon>Pseudonocardiaceae</taxon>
        <taxon>Saccharopolyspora</taxon>
    </lineage>
</organism>
<dbReference type="InterPro" id="IPR009075">
    <property type="entry name" value="AcylCo_DH/oxidase_C"/>
</dbReference>
<evidence type="ECO:0000259" key="6">
    <source>
        <dbReference type="Pfam" id="PF00441"/>
    </source>
</evidence>
<dbReference type="EMBL" id="VWPH01000016">
    <property type="protein sequence ID" value="KAA5827063.1"/>
    <property type="molecule type" value="Genomic_DNA"/>
</dbReference>
<dbReference type="SUPFAM" id="SSF47203">
    <property type="entry name" value="Acyl-CoA dehydrogenase C-terminal domain-like"/>
    <property type="match status" value="1"/>
</dbReference>
<gene>
    <name evidence="9" type="ORF">F1721_29180</name>
</gene>
<feature type="domain" description="Acyl-CoA dehydrogenase/oxidase C-terminal" evidence="6">
    <location>
        <begin position="272"/>
        <end position="424"/>
    </location>
</feature>
<feature type="domain" description="Adaptive response protein AidB N-terminal" evidence="8">
    <location>
        <begin position="2"/>
        <end position="156"/>
    </location>
</feature>
<evidence type="ECO:0000256" key="3">
    <source>
        <dbReference type="ARBA" id="ARBA00022630"/>
    </source>
</evidence>
<dbReference type="RefSeq" id="WP_150070030.1">
    <property type="nucleotide sequence ID" value="NZ_JBEPDJ010000002.1"/>
</dbReference>
<dbReference type="Gene3D" id="1.20.140.10">
    <property type="entry name" value="Butyryl-CoA Dehydrogenase, subunit A, domain 3"/>
    <property type="match status" value="1"/>
</dbReference>
<dbReference type="PANTHER" id="PTHR42707">
    <property type="entry name" value="ACYL-COA DEHYDROGENASE"/>
    <property type="match status" value="1"/>
</dbReference>
<dbReference type="InterPro" id="IPR052904">
    <property type="entry name" value="Acyl-CoA_dehydrogenase-like"/>
</dbReference>
<reference evidence="9 10" key="1">
    <citation type="submission" date="2019-09" db="EMBL/GenBank/DDBJ databases">
        <title>Draft genome sequence of the thermophilic Saccharopolyspora hirsuta VKM Ac-666T.</title>
        <authorList>
            <person name="Lobastova T.G."/>
            <person name="Fokina V."/>
            <person name="Bragin E.Y."/>
            <person name="Shtratnikova V.Y."/>
            <person name="Starodumova I.P."/>
            <person name="Tarlachkov S.V."/>
            <person name="Donova M.V."/>
        </authorList>
    </citation>
    <scope>NUCLEOTIDE SEQUENCE [LARGE SCALE GENOMIC DNA]</scope>
    <source>
        <strain evidence="9 10">VKM Ac-666</strain>
    </source>
</reference>
<comment type="caution">
    <text evidence="9">The sequence shown here is derived from an EMBL/GenBank/DDBJ whole genome shotgun (WGS) entry which is preliminary data.</text>
</comment>
<dbReference type="InterPro" id="IPR036250">
    <property type="entry name" value="AcylCo_DH-like_C"/>
</dbReference>
<proteinExistence type="inferred from homology"/>
<dbReference type="SUPFAM" id="SSF56645">
    <property type="entry name" value="Acyl-CoA dehydrogenase NM domain-like"/>
    <property type="match status" value="1"/>
</dbReference>
<feature type="domain" description="Acyl-CoA oxidase/dehydrogenase middle" evidence="7">
    <location>
        <begin position="162"/>
        <end position="262"/>
    </location>
</feature>
<dbReference type="Gene3D" id="2.40.110.20">
    <property type="match status" value="1"/>
</dbReference>
<evidence type="ECO:0000313" key="10">
    <source>
        <dbReference type="Proteomes" id="UP000323946"/>
    </source>
</evidence>
<dbReference type="Proteomes" id="UP000323946">
    <property type="component" value="Unassembled WGS sequence"/>
</dbReference>
<dbReference type="InterPro" id="IPR006089">
    <property type="entry name" value="Acyl-CoA_DH_CS"/>
</dbReference>
<dbReference type="GO" id="GO:0003995">
    <property type="term" value="F:acyl-CoA dehydrogenase activity"/>
    <property type="evidence" value="ECO:0007669"/>
    <property type="project" value="InterPro"/>
</dbReference>
<comment type="similarity">
    <text evidence="2 5">Belongs to the acyl-CoA dehydrogenase family.</text>
</comment>
<dbReference type="PROSITE" id="PS00073">
    <property type="entry name" value="ACYL_COA_DH_2"/>
    <property type="match status" value="1"/>
</dbReference>
<keyword evidence="10" id="KW-1185">Reference proteome</keyword>